<dbReference type="Proteomes" id="UP000318331">
    <property type="component" value="Unassembled WGS sequence"/>
</dbReference>
<comment type="caution">
    <text evidence="3">The sequence shown here is derived from an EMBL/GenBank/DDBJ whole genome shotgun (WGS) entry which is preliminary data.</text>
</comment>
<reference evidence="3 4" key="1">
    <citation type="submission" date="2019-06" db="EMBL/GenBank/DDBJ databases">
        <title>Sequencing the genomes of 1000 actinobacteria strains.</title>
        <authorList>
            <person name="Klenk H.-P."/>
        </authorList>
    </citation>
    <scope>NUCLEOTIDE SEQUENCE [LARGE SCALE GENOMIC DNA]</scope>
    <source>
        <strain evidence="3 4">DSM 18031</strain>
    </source>
</reference>
<evidence type="ECO:0000256" key="2">
    <source>
        <dbReference type="SAM" id="Phobius"/>
    </source>
</evidence>
<keyword evidence="2" id="KW-0812">Transmembrane</keyword>
<sequence length="637" mass="67384">MSSQAAGFGAGVDLFATPGAQRILAAASFQPLTAQATSPVIPLDFQPEITTQVSSKFVQVSAPLTDRLTVSVTKGTWIVVGGAPVPVVAEGTLYGPLDEQPAEADAAPTGTPIAGRVQATLTGAGVVTSPAIEAPETGFYTWVWQIDKTAQGSNAKYLTDSFTDRFGRVAETSVVPFQPEAVSKANGRLVVPGDEVTDTITVSSTNGAWLKQNGEYIPVVLEGTAYQVPGTLPPVEGARVPADAVPLGTVTVTATGPGTYTSPAITVPDGGFVTWVWQVRKTAQPEWVRPFIAADWQDRYGINVETHSVRWPLTITSEVREYNVHEDGRAFDRITVTGFPDNHPEFTGDGYWGPDTKTLTHTVYGPFNTDTDLTDDLDLTTAPVLTKIETPAKNGVYDIGYTDADRITPTEPGYYVIVTSFAGDDRVQPFVSSPGDIWERFYVPGPKQPVSVITQATPTAGVSEEFDDAALVQGTTIPDGAYLVFRAYGPQAPDATPACEAPFFTSKEIPVTQAGIYRSGKTSVTKAGHVYWVETLYKKDGAVLALGRCGAPGETTVVTGTTPPVPPTPETPTLPKPPGELAVTGGSGFPTLIGAGLAVALLAAGFTLWLGHRNALRRARSEDGGEEAVDIEDLLNE</sequence>
<feature type="region of interest" description="Disordered" evidence="1">
    <location>
        <begin position="555"/>
        <end position="577"/>
    </location>
</feature>
<evidence type="ECO:0000256" key="1">
    <source>
        <dbReference type="SAM" id="MobiDB-lite"/>
    </source>
</evidence>
<feature type="transmembrane region" description="Helical" evidence="2">
    <location>
        <begin position="592"/>
        <end position="611"/>
    </location>
</feature>
<dbReference type="AlphaFoldDB" id="A0A543HTA1"/>
<accession>A0A543HTA1</accession>
<dbReference type="RefSeq" id="WP_425460915.1">
    <property type="nucleotide sequence ID" value="NZ_BAAAYS010000006.1"/>
</dbReference>
<organism evidence="3 4">
    <name type="scientific">Klugiella xanthotipulae</name>
    <dbReference type="NCBI Taxonomy" id="244735"/>
    <lineage>
        <taxon>Bacteria</taxon>
        <taxon>Bacillati</taxon>
        <taxon>Actinomycetota</taxon>
        <taxon>Actinomycetes</taxon>
        <taxon>Micrococcales</taxon>
        <taxon>Microbacteriaceae</taxon>
        <taxon>Klugiella</taxon>
    </lineage>
</organism>
<keyword evidence="4" id="KW-1185">Reference proteome</keyword>
<feature type="compositionally biased region" description="Pro residues" evidence="1">
    <location>
        <begin position="563"/>
        <end position="577"/>
    </location>
</feature>
<name>A0A543HTA1_9MICO</name>
<keyword evidence="2" id="KW-0472">Membrane</keyword>
<evidence type="ECO:0000313" key="3">
    <source>
        <dbReference type="EMBL" id="TQM61581.1"/>
    </source>
</evidence>
<protein>
    <submittedName>
        <fullName evidence="3">Uncharacterized protein</fullName>
    </submittedName>
</protein>
<proteinExistence type="predicted"/>
<gene>
    <name evidence="3" type="ORF">FB466_2540</name>
</gene>
<dbReference type="EMBL" id="VFPN01000003">
    <property type="protein sequence ID" value="TQM61581.1"/>
    <property type="molecule type" value="Genomic_DNA"/>
</dbReference>
<keyword evidence="2" id="KW-1133">Transmembrane helix</keyword>
<evidence type="ECO:0000313" key="4">
    <source>
        <dbReference type="Proteomes" id="UP000318331"/>
    </source>
</evidence>